<evidence type="ECO:0000313" key="11">
    <source>
        <dbReference type="EMBL" id="KOY82298.1"/>
    </source>
</evidence>
<dbReference type="InterPro" id="IPR011527">
    <property type="entry name" value="ABC1_TM_dom"/>
</dbReference>
<dbReference type="GO" id="GO:0005524">
    <property type="term" value="F:ATP binding"/>
    <property type="evidence" value="ECO:0007669"/>
    <property type="project" value="UniProtKB-KW"/>
</dbReference>
<evidence type="ECO:0000256" key="3">
    <source>
        <dbReference type="ARBA" id="ARBA00022692"/>
    </source>
</evidence>
<organism evidence="11 12">
    <name type="scientific">Lysinibacillus macroides</name>
    <dbReference type="NCBI Taxonomy" id="33935"/>
    <lineage>
        <taxon>Bacteria</taxon>
        <taxon>Bacillati</taxon>
        <taxon>Bacillota</taxon>
        <taxon>Bacilli</taxon>
        <taxon>Bacillales</taxon>
        <taxon>Bacillaceae</taxon>
        <taxon>Lysinibacillus</taxon>
    </lineage>
</organism>
<feature type="domain" description="ABC transmembrane type-1" evidence="10">
    <location>
        <begin position="29"/>
        <end position="315"/>
    </location>
</feature>
<feature type="transmembrane region" description="Helical" evidence="8">
    <location>
        <begin position="881"/>
        <end position="904"/>
    </location>
</feature>
<keyword evidence="3 8" id="KW-0812">Transmembrane</keyword>
<dbReference type="GO" id="GO:0005886">
    <property type="term" value="C:plasma membrane"/>
    <property type="evidence" value="ECO:0007669"/>
    <property type="project" value="UniProtKB-SubCell"/>
</dbReference>
<proteinExistence type="predicted"/>
<dbReference type="EMBL" id="LGCI01000006">
    <property type="protein sequence ID" value="KOY82298.1"/>
    <property type="molecule type" value="Genomic_DNA"/>
</dbReference>
<dbReference type="InterPro" id="IPR027417">
    <property type="entry name" value="P-loop_NTPase"/>
</dbReference>
<dbReference type="SUPFAM" id="SSF52540">
    <property type="entry name" value="P-loop containing nucleoside triphosphate hydrolases"/>
    <property type="match status" value="2"/>
</dbReference>
<keyword evidence="4" id="KW-0547">Nucleotide-binding</keyword>
<dbReference type="FunFam" id="3.40.50.300:FF:000287">
    <property type="entry name" value="Multidrug ABC transporter ATP-binding protein"/>
    <property type="match status" value="2"/>
</dbReference>
<dbReference type="GO" id="GO:0140359">
    <property type="term" value="F:ABC-type transporter activity"/>
    <property type="evidence" value="ECO:0007669"/>
    <property type="project" value="InterPro"/>
</dbReference>
<dbReference type="GO" id="GO:0034040">
    <property type="term" value="F:ATPase-coupled lipid transmembrane transporter activity"/>
    <property type="evidence" value="ECO:0007669"/>
    <property type="project" value="TreeGrafter"/>
</dbReference>
<dbReference type="Gene3D" id="1.20.1560.10">
    <property type="entry name" value="ABC transporter type 1, transmembrane domain"/>
    <property type="match status" value="2"/>
</dbReference>
<comment type="caution">
    <text evidence="11">The sequence shown here is derived from an EMBL/GenBank/DDBJ whole genome shotgun (WGS) entry which is preliminary data.</text>
</comment>
<dbReference type="GO" id="GO:0016887">
    <property type="term" value="F:ATP hydrolysis activity"/>
    <property type="evidence" value="ECO:0007669"/>
    <property type="project" value="InterPro"/>
</dbReference>
<dbReference type="InterPro" id="IPR003439">
    <property type="entry name" value="ABC_transporter-like_ATP-bd"/>
</dbReference>
<evidence type="ECO:0000256" key="6">
    <source>
        <dbReference type="ARBA" id="ARBA00022989"/>
    </source>
</evidence>
<feature type="domain" description="ABC transmembrane type-1" evidence="10">
    <location>
        <begin position="660"/>
        <end position="926"/>
    </location>
</feature>
<dbReference type="PATRIC" id="fig|33935.3.peg.4274"/>
<feature type="transmembrane region" description="Helical" evidence="8">
    <location>
        <begin position="285"/>
        <end position="304"/>
    </location>
</feature>
<dbReference type="InterPro" id="IPR003593">
    <property type="entry name" value="AAA+_ATPase"/>
</dbReference>
<dbReference type="Pfam" id="PF00005">
    <property type="entry name" value="ABC_tran"/>
    <property type="match status" value="2"/>
</dbReference>
<keyword evidence="12" id="KW-1185">Reference proteome</keyword>
<feature type="transmembrane region" description="Helical" evidence="8">
    <location>
        <begin position="28"/>
        <end position="49"/>
    </location>
</feature>
<dbReference type="PROSITE" id="PS00211">
    <property type="entry name" value="ABC_TRANSPORTER_1"/>
    <property type="match status" value="2"/>
</dbReference>
<keyword evidence="6 8" id="KW-1133">Transmembrane helix</keyword>
<keyword evidence="7 8" id="KW-0472">Membrane</keyword>
<gene>
    <name evidence="11" type="ORF">ADM90_11755</name>
</gene>
<dbReference type="Proteomes" id="UP000037977">
    <property type="component" value="Unassembled WGS sequence"/>
</dbReference>
<evidence type="ECO:0000256" key="8">
    <source>
        <dbReference type="SAM" id="Phobius"/>
    </source>
</evidence>
<keyword evidence="5" id="KW-0067">ATP-binding</keyword>
<reference evidence="11 12" key="1">
    <citation type="submission" date="2015-07" db="EMBL/GenBank/DDBJ databases">
        <title>Genome sequencing project for genomic taxonomy and phylogenomics of Bacillus-like bacteria.</title>
        <authorList>
            <person name="Liu B."/>
            <person name="Wang J."/>
            <person name="Zhu Y."/>
            <person name="Liu G."/>
            <person name="Chen Q."/>
            <person name="Chen Z."/>
            <person name="Che J."/>
            <person name="Ge C."/>
            <person name="Shi H."/>
            <person name="Pan Z."/>
            <person name="Liu X."/>
        </authorList>
    </citation>
    <scope>NUCLEOTIDE SEQUENCE [LARGE SCALE GENOMIC DNA]</scope>
    <source>
        <strain evidence="11 12">DSM 54</strain>
    </source>
</reference>
<evidence type="ECO:0000256" key="1">
    <source>
        <dbReference type="ARBA" id="ARBA00004651"/>
    </source>
</evidence>
<evidence type="ECO:0008006" key="13">
    <source>
        <dbReference type="Google" id="ProtNLM"/>
    </source>
</evidence>
<feature type="domain" description="ABC transporter" evidence="9">
    <location>
        <begin position="347"/>
        <end position="586"/>
    </location>
</feature>
<feature type="transmembrane region" description="Helical" evidence="8">
    <location>
        <begin position="655"/>
        <end position="680"/>
    </location>
</feature>
<dbReference type="Gene3D" id="3.40.50.300">
    <property type="entry name" value="P-loop containing nucleotide triphosphate hydrolases"/>
    <property type="match status" value="2"/>
</dbReference>
<protein>
    <recommendedName>
        <fullName evidence="13">ABC transporter ATP-binding protein</fullName>
    </recommendedName>
</protein>
<dbReference type="InterPro" id="IPR036640">
    <property type="entry name" value="ABC1_TM_sf"/>
</dbReference>
<dbReference type="Pfam" id="PF00664">
    <property type="entry name" value="ABC_membrane"/>
    <property type="match status" value="2"/>
</dbReference>
<feature type="domain" description="ABC transporter" evidence="9">
    <location>
        <begin position="970"/>
        <end position="1208"/>
    </location>
</feature>
<sequence>MNIDIKNEELSPIRRLLDWMGKKRRMSIVFAAMLAVLSTALGLVPYLVVYVIAEKVLGSGEGWLEHQPYIALGTVALLAILGKGWLFAWSTRIAHLVAFPVLYDIRILLAKKLATLPLGYFQTHSTSEIKDMMNEKVEQLEEGIAHFIPEMTASTAVPFLTVVTMFLIDWRMGLAALLYVPVVYCSFKWVLRKLGIIGPELQKQQMRVMEAVLQYVYGMKVIKAFARADASYDSFRTVIEDSSQKILTLNLRIFRYKGLVVGLSRGGLLFVIPTGIWLYSTGTLGIPTFVFFVLMTLSFGKTIFDVIHSGSHAIDIVKRSMDSITAFLQEKSLPEPTEPLQTKGSEIRFHKVSFSYDEKRSVLKDLSFVAPEGKVTALVGTSGSGKSTIVRLVSRFWDVENGAVSIGNVDVRQIASLELARNVSCVFQDVFLFNDTIMENIRIGKPNASDEEVMEAAKKASCHAFIMELPEGYQTQAGEHGSRLSGGQRQRISIARAILKDAPILLLDEATAYVDAENEARIQEALTALMHPKSGKPKTMIVVAHRLGTIADADQIVIIHDGEIEATGTHDELLQQQTRYAQMWNKFLATEQGIVNENKAEVFAIDHTQDVAVHTGSSTHSTLPPTPNHPYTTLSEPNGYWRKLLQLAGPDRKQLLRACLFPLLAAPLISLTTWSVMAIIQALTVMDMTQAWGYAAILLFCLIGQVFLTIASFRGFERYDNAVGRRLRIYLGQHLRRLPMGFFLTKDAGTIQTRLTTDASGFGGLSIFDSIGTLIRGIVAPALLFGAMLWLDWRLSLFALLGIPAYLIMTRFINRMFDETMKQQNEAKSAANNQILEYIQGIPVIRSFASNHTRLERYEKAMAAYRDANMTVQNRMTPYQFWYSSLFEVGFAAVLLAGSVLYSIGSLSGMTFLLFMILMLGFFEPIPLLNYTLSRRLYLAAASRVSEVLDVPVLPEPEIAQEQKPVGVGIELHKVSFSYEGRKQGECAIINDLTLSIPAHSMTAFVGPSGGGKTTLLNLIARFWDVQAGHIRIGGVDVRDMRMDTLMSHLSIVFQDVYLFKDSVLNNIRFGRPEATEEEVIAAAKAARCHEFIVALPNGYNTRIDEGGSSLSGGEKQRISIARAILKDAPIVLLDEATSSIDPENEWEIQAALRALTVNKTLVVVAHRLSTIQHADQIVMINEGQIIQQGTHEQLLRVPGLYRQFCEERNRAQQWTLSNDRHTNAMIGG</sequence>
<dbReference type="RefSeq" id="WP_053995199.1">
    <property type="nucleotide sequence ID" value="NZ_CP065643.1"/>
</dbReference>
<feature type="transmembrane region" description="Helical" evidence="8">
    <location>
        <begin position="910"/>
        <end position="929"/>
    </location>
</feature>
<dbReference type="SMART" id="SM00382">
    <property type="entry name" value="AAA"/>
    <property type="match status" value="2"/>
</dbReference>
<dbReference type="PROSITE" id="PS50893">
    <property type="entry name" value="ABC_TRANSPORTER_2"/>
    <property type="match status" value="2"/>
</dbReference>
<dbReference type="PROSITE" id="PS50929">
    <property type="entry name" value="ABC_TM1F"/>
    <property type="match status" value="2"/>
</dbReference>
<evidence type="ECO:0000256" key="5">
    <source>
        <dbReference type="ARBA" id="ARBA00022840"/>
    </source>
</evidence>
<comment type="subcellular location">
    <subcellularLocation>
        <location evidence="1">Cell membrane</location>
        <topology evidence="1">Multi-pass membrane protein</topology>
    </subcellularLocation>
</comment>
<dbReference type="CDD" id="cd07346">
    <property type="entry name" value="ABC_6TM_exporters"/>
    <property type="match status" value="1"/>
</dbReference>
<evidence type="ECO:0000256" key="4">
    <source>
        <dbReference type="ARBA" id="ARBA00022741"/>
    </source>
</evidence>
<dbReference type="InterPro" id="IPR017871">
    <property type="entry name" value="ABC_transporter-like_CS"/>
</dbReference>
<dbReference type="SUPFAM" id="SSF90123">
    <property type="entry name" value="ABC transporter transmembrane region"/>
    <property type="match status" value="2"/>
</dbReference>
<feature type="transmembrane region" description="Helical" evidence="8">
    <location>
        <begin position="259"/>
        <end position="279"/>
    </location>
</feature>
<keyword evidence="2" id="KW-0813">Transport</keyword>
<dbReference type="PANTHER" id="PTHR24221:SF397">
    <property type="entry name" value="ABC TRANSPORTER, ATP-BINDING TRANSMEMBRANE PROTEIN"/>
    <property type="match status" value="1"/>
</dbReference>
<feature type="transmembrane region" description="Helical" evidence="8">
    <location>
        <begin position="797"/>
        <end position="814"/>
    </location>
</feature>
<dbReference type="STRING" id="33935.ADM90_11755"/>
<evidence type="ECO:0000259" key="10">
    <source>
        <dbReference type="PROSITE" id="PS50929"/>
    </source>
</evidence>
<evidence type="ECO:0000313" key="12">
    <source>
        <dbReference type="Proteomes" id="UP000037977"/>
    </source>
</evidence>
<feature type="transmembrane region" description="Helical" evidence="8">
    <location>
        <begin position="69"/>
        <end position="89"/>
    </location>
</feature>
<evidence type="ECO:0000259" key="9">
    <source>
        <dbReference type="PROSITE" id="PS50893"/>
    </source>
</evidence>
<dbReference type="InterPro" id="IPR039421">
    <property type="entry name" value="Type_1_exporter"/>
</dbReference>
<dbReference type="PANTHER" id="PTHR24221">
    <property type="entry name" value="ATP-BINDING CASSETTE SUB-FAMILY B"/>
    <property type="match status" value="1"/>
</dbReference>
<name>A0A0M9DIU0_9BACI</name>
<accession>A0A0M9DIU0</accession>
<feature type="transmembrane region" description="Helical" evidence="8">
    <location>
        <begin position="692"/>
        <end position="716"/>
    </location>
</feature>
<dbReference type="AlphaFoldDB" id="A0A0M9DIU0"/>
<evidence type="ECO:0000256" key="7">
    <source>
        <dbReference type="ARBA" id="ARBA00023136"/>
    </source>
</evidence>
<evidence type="ECO:0000256" key="2">
    <source>
        <dbReference type="ARBA" id="ARBA00022448"/>
    </source>
</evidence>